<dbReference type="InterPro" id="IPR050736">
    <property type="entry name" value="Sensor_HK_Regulatory"/>
</dbReference>
<dbReference type="InterPro" id="IPR036890">
    <property type="entry name" value="HATPase_C_sf"/>
</dbReference>
<dbReference type="EC" id="2.7.13.3" evidence="3"/>
<accession>A0A7G9RCH9</accession>
<dbReference type="AlphaFoldDB" id="A0A7G9RCH9"/>
<name>A0A7G9RCH9_9ACTN</name>
<evidence type="ECO:0000256" key="2">
    <source>
        <dbReference type="ARBA" id="ARBA00004236"/>
    </source>
</evidence>
<dbReference type="InterPro" id="IPR003594">
    <property type="entry name" value="HATPase_dom"/>
</dbReference>
<evidence type="ECO:0000256" key="7">
    <source>
        <dbReference type="ARBA" id="ARBA00023012"/>
    </source>
</evidence>
<dbReference type="PRINTS" id="PR00344">
    <property type="entry name" value="BCTRLSENSOR"/>
</dbReference>
<evidence type="ECO:0000313" key="10">
    <source>
        <dbReference type="EMBL" id="QNN53304.1"/>
    </source>
</evidence>
<sequence length="459" mass="50424">MSEPIYTLELREERDVFAARQAGREVAAAVGLDDLDQVRIATALSEVSRDVVAAGGGDVTFSVRTPDLFFVELVTSGQEPALRRQQADTGGVDAARRLVDTVTLTTDPDGHAVLTLVKQVMRVVELGDKARTELQQRVSSTMWRDPLDELRAQNRELVTALEEVRARRDELVSVNKELEETNRGVVALYEELSGELETTNQGVVALYAEIDDKNRRLREASEAKTRFLRYISHELRTPGNSVLGLARLLLDKSADPLTEEQRQQIFFIETSARDLIRLVNDLLDLAKAESGRIEPRWQEVDLRALFDDLRGTIAPLVADGVDLVVEDPSPVGPIRSDPTLLGHVLRNLLSNAANFTLVGEVRLSTERDGSAVRFTVHDTGIGIAEEDRTHVFEEFFQVRTPPRAGGRGSGLGLPFARRVALILGGDVRLSGTPVGGSTFVVEVPVHGPPDAAPREDPEP</sequence>
<dbReference type="PANTHER" id="PTHR43711:SF31">
    <property type="entry name" value="HISTIDINE KINASE"/>
    <property type="match status" value="1"/>
</dbReference>
<dbReference type="InterPro" id="IPR036097">
    <property type="entry name" value="HisK_dim/P_sf"/>
</dbReference>
<evidence type="ECO:0000256" key="5">
    <source>
        <dbReference type="ARBA" id="ARBA00022679"/>
    </source>
</evidence>
<dbReference type="SUPFAM" id="SSF47384">
    <property type="entry name" value="Homodimeric domain of signal transducing histidine kinase"/>
    <property type="match status" value="1"/>
</dbReference>
<evidence type="ECO:0000256" key="6">
    <source>
        <dbReference type="ARBA" id="ARBA00022777"/>
    </source>
</evidence>
<keyword evidence="8" id="KW-0175">Coiled coil</keyword>
<protein>
    <recommendedName>
        <fullName evidence="3">histidine kinase</fullName>
        <ecNumber evidence="3">2.7.13.3</ecNumber>
    </recommendedName>
</protein>
<dbReference type="SUPFAM" id="SSF55874">
    <property type="entry name" value="ATPase domain of HSP90 chaperone/DNA topoisomerase II/histidine kinase"/>
    <property type="match status" value="1"/>
</dbReference>
<evidence type="ECO:0000256" key="8">
    <source>
        <dbReference type="SAM" id="Coils"/>
    </source>
</evidence>
<evidence type="ECO:0000256" key="1">
    <source>
        <dbReference type="ARBA" id="ARBA00000085"/>
    </source>
</evidence>
<dbReference type="GO" id="GO:0005886">
    <property type="term" value="C:plasma membrane"/>
    <property type="evidence" value="ECO:0007669"/>
    <property type="project" value="UniProtKB-SubCell"/>
</dbReference>
<dbReference type="InterPro" id="IPR003661">
    <property type="entry name" value="HisK_dim/P_dom"/>
</dbReference>
<evidence type="ECO:0000256" key="4">
    <source>
        <dbReference type="ARBA" id="ARBA00022553"/>
    </source>
</evidence>
<gene>
    <name evidence="10" type="ORF">H9L09_02155</name>
</gene>
<dbReference type="SMART" id="SM00388">
    <property type="entry name" value="HisKA"/>
    <property type="match status" value="1"/>
</dbReference>
<dbReference type="EMBL" id="CP060713">
    <property type="protein sequence ID" value="QNN53304.1"/>
    <property type="molecule type" value="Genomic_DNA"/>
</dbReference>
<evidence type="ECO:0000259" key="9">
    <source>
        <dbReference type="PROSITE" id="PS50109"/>
    </source>
</evidence>
<keyword evidence="5" id="KW-0808">Transferase</keyword>
<reference evidence="10 11" key="1">
    <citation type="submission" date="2020-08" db="EMBL/GenBank/DDBJ databases">
        <title>Genome sequence of Nocardioides mesophilus KACC 16243T.</title>
        <authorList>
            <person name="Hyun D.-W."/>
            <person name="Bae J.-W."/>
        </authorList>
    </citation>
    <scope>NUCLEOTIDE SEQUENCE [LARGE SCALE GENOMIC DNA]</scope>
    <source>
        <strain evidence="10 11">KACC 16243</strain>
    </source>
</reference>
<feature type="domain" description="Histidine kinase" evidence="9">
    <location>
        <begin position="230"/>
        <end position="447"/>
    </location>
</feature>
<keyword evidence="7" id="KW-0902">Two-component regulatory system</keyword>
<organism evidence="10 11">
    <name type="scientific">Nocardioides mesophilus</name>
    <dbReference type="NCBI Taxonomy" id="433659"/>
    <lineage>
        <taxon>Bacteria</taxon>
        <taxon>Bacillati</taxon>
        <taxon>Actinomycetota</taxon>
        <taxon>Actinomycetes</taxon>
        <taxon>Propionibacteriales</taxon>
        <taxon>Nocardioidaceae</taxon>
        <taxon>Nocardioides</taxon>
    </lineage>
</organism>
<dbReference type="RefSeq" id="WP_187579146.1">
    <property type="nucleotide sequence ID" value="NZ_CP060713.1"/>
</dbReference>
<dbReference type="Pfam" id="PF02518">
    <property type="entry name" value="HATPase_c"/>
    <property type="match status" value="1"/>
</dbReference>
<dbReference type="GO" id="GO:0000155">
    <property type="term" value="F:phosphorelay sensor kinase activity"/>
    <property type="evidence" value="ECO:0007669"/>
    <property type="project" value="InterPro"/>
</dbReference>
<keyword evidence="6 10" id="KW-0418">Kinase</keyword>
<proteinExistence type="predicted"/>
<evidence type="ECO:0000256" key="3">
    <source>
        <dbReference type="ARBA" id="ARBA00012438"/>
    </source>
</evidence>
<dbReference type="InterPro" id="IPR005467">
    <property type="entry name" value="His_kinase_dom"/>
</dbReference>
<keyword evidence="11" id="KW-1185">Reference proteome</keyword>
<dbReference type="Gene3D" id="1.10.287.130">
    <property type="match status" value="1"/>
</dbReference>
<dbReference type="Proteomes" id="UP000515947">
    <property type="component" value="Chromosome"/>
</dbReference>
<feature type="coiled-coil region" evidence="8">
    <location>
        <begin position="147"/>
        <end position="223"/>
    </location>
</feature>
<keyword evidence="4" id="KW-0597">Phosphoprotein</keyword>
<dbReference type="SMART" id="SM00387">
    <property type="entry name" value="HATPase_c"/>
    <property type="match status" value="1"/>
</dbReference>
<dbReference type="CDD" id="cd00082">
    <property type="entry name" value="HisKA"/>
    <property type="match status" value="1"/>
</dbReference>
<dbReference type="KEGG" id="nmes:H9L09_02155"/>
<comment type="catalytic activity">
    <reaction evidence="1">
        <text>ATP + protein L-histidine = ADP + protein N-phospho-L-histidine.</text>
        <dbReference type="EC" id="2.7.13.3"/>
    </reaction>
</comment>
<dbReference type="PROSITE" id="PS50109">
    <property type="entry name" value="HIS_KIN"/>
    <property type="match status" value="1"/>
</dbReference>
<dbReference type="Gene3D" id="3.30.565.10">
    <property type="entry name" value="Histidine kinase-like ATPase, C-terminal domain"/>
    <property type="match status" value="1"/>
</dbReference>
<dbReference type="Pfam" id="PF00512">
    <property type="entry name" value="HisKA"/>
    <property type="match status" value="1"/>
</dbReference>
<dbReference type="PANTHER" id="PTHR43711">
    <property type="entry name" value="TWO-COMPONENT HISTIDINE KINASE"/>
    <property type="match status" value="1"/>
</dbReference>
<comment type="subcellular location">
    <subcellularLocation>
        <location evidence="2">Cell membrane</location>
    </subcellularLocation>
</comment>
<evidence type="ECO:0000313" key="11">
    <source>
        <dbReference type="Proteomes" id="UP000515947"/>
    </source>
</evidence>
<dbReference type="InterPro" id="IPR004358">
    <property type="entry name" value="Sig_transdc_His_kin-like_C"/>
</dbReference>